<gene>
    <name evidence="2" type="ORF">P170DRAFT_277887</name>
</gene>
<keyword evidence="3" id="KW-1185">Reference proteome</keyword>
<reference evidence="2 3" key="1">
    <citation type="submission" date="2016-12" db="EMBL/GenBank/DDBJ databases">
        <title>The genomes of Aspergillus section Nigri reveals drivers in fungal speciation.</title>
        <authorList>
            <consortium name="DOE Joint Genome Institute"/>
            <person name="Vesth T.C."/>
            <person name="Nybo J."/>
            <person name="Theobald S."/>
            <person name="Brandl J."/>
            <person name="Frisvad J.C."/>
            <person name="Nielsen K.F."/>
            <person name="Lyhne E.K."/>
            <person name="Kogle M.E."/>
            <person name="Kuo A."/>
            <person name="Riley R."/>
            <person name="Clum A."/>
            <person name="Nolan M."/>
            <person name="Lipzen A."/>
            <person name="Salamov A."/>
            <person name="Henrissat B."/>
            <person name="Wiebenga A."/>
            <person name="De Vries R.P."/>
            <person name="Grigoriev I.V."/>
            <person name="Mortensen U.H."/>
            <person name="Andersen M.R."/>
            <person name="Baker S.E."/>
        </authorList>
    </citation>
    <scope>NUCLEOTIDE SEQUENCE [LARGE SCALE GENOMIC DNA]</scope>
    <source>
        <strain evidence="2 3">IBT 23096</strain>
    </source>
</reference>
<dbReference type="Proteomes" id="UP000234275">
    <property type="component" value="Unassembled WGS sequence"/>
</dbReference>
<dbReference type="EMBL" id="MSFO01000008">
    <property type="protein sequence ID" value="PLB45255.1"/>
    <property type="molecule type" value="Genomic_DNA"/>
</dbReference>
<dbReference type="GeneID" id="36550873"/>
<name>A0A2I2FX88_9EURO</name>
<feature type="region of interest" description="Disordered" evidence="1">
    <location>
        <begin position="1"/>
        <end position="56"/>
    </location>
</feature>
<dbReference type="RefSeq" id="XP_024700557.1">
    <property type="nucleotide sequence ID" value="XM_024843174.1"/>
</dbReference>
<feature type="compositionally biased region" description="Basic and acidic residues" evidence="1">
    <location>
        <begin position="116"/>
        <end position="127"/>
    </location>
</feature>
<dbReference type="VEuPathDB" id="FungiDB:P170DRAFT_277887"/>
<organism evidence="2 3">
    <name type="scientific">Aspergillus steynii IBT 23096</name>
    <dbReference type="NCBI Taxonomy" id="1392250"/>
    <lineage>
        <taxon>Eukaryota</taxon>
        <taxon>Fungi</taxon>
        <taxon>Dikarya</taxon>
        <taxon>Ascomycota</taxon>
        <taxon>Pezizomycotina</taxon>
        <taxon>Eurotiomycetes</taxon>
        <taxon>Eurotiomycetidae</taxon>
        <taxon>Eurotiales</taxon>
        <taxon>Aspergillaceae</taxon>
        <taxon>Aspergillus</taxon>
        <taxon>Aspergillus subgen. Circumdati</taxon>
    </lineage>
</organism>
<feature type="compositionally biased region" description="Basic residues" evidence="1">
    <location>
        <begin position="35"/>
        <end position="47"/>
    </location>
</feature>
<evidence type="ECO:0000313" key="3">
    <source>
        <dbReference type="Proteomes" id="UP000234275"/>
    </source>
</evidence>
<evidence type="ECO:0000256" key="1">
    <source>
        <dbReference type="SAM" id="MobiDB-lite"/>
    </source>
</evidence>
<protein>
    <submittedName>
        <fullName evidence="2">Uncharacterized protein</fullName>
    </submittedName>
</protein>
<comment type="caution">
    <text evidence="2">The sequence shown here is derived from an EMBL/GenBank/DDBJ whole genome shotgun (WGS) entry which is preliminary data.</text>
</comment>
<feature type="region of interest" description="Disordered" evidence="1">
    <location>
        <begin position="116"/>
        <end position="149"/>
    </location>
</feature>
<feature type="compositionally biased region" description="Polar residues" evidence="1">
    <location>
        <begin position="137"/>
        <end position="149"/>
    </location>
</feature>
<accession>A0A2I2FX88</accession>
<dbReference type="AlphaFoldDB" id="A0A2I2FX88"/>
<proteinExistence type="predicted"/>
<evidence type="ECO:0000313" key="2">
    <source>
        <dbReference type="EMBL" id="PLB45255.1"/>
    </source>
</evidence>
<sequence>MLTIASLPRRRSNDSGRSPDSGVAHCCLNDDQPKARQRREKKKKKKRERETGKLRSWTRKATLRGRPNGNVACPSAHLVASEESPSSSNLLNHWPVIGKRVGSVSPPALEERVANARCKDAPSKPDESELLEEATSRDTSWWTSSFQSR</sequence>